<proteinExistence type="predicted"/>
<gene>
    <name evidence="1" type="ORF">PPENT_87.1.T1840006</name>
</gene>
<name>A0A8S1YPP6_9CILI</name>
<protein>
    <submittedName>
        <fullName evidence="1">Uncharacterized protein</fullName>
    </submittedName>
</protein>
<accession>A0A8S1YPP6</accession>
<dbReference type="Proteomes" id="UP000689195">
    <property type="component" value="Unassembled WGS sequence"/>
</dbReference>
<evidence type="ECO:0000313" key="1">
    <source>
        <dbReference type="EMBL" id="CAD8213682.1"/>
    </source>
</evidence>
<comment type="caution">
    <text evidence="1">The sequence shown here is derived from an EMBL/GenBank/DDBJ whole genome shotgun (WGS) entry which is preliminary data.</text>
</comment>
<evidence type="ECO:0000313" key="2">
    <source>
        <dbReference type="Proteomes" id="UP000689195"/>
    </source>
</evidence>
<dbReference type="EMBL" id="CAJJDO010000184">
    <property type="protein sequence ID" value="CAD8213682.1"/>
    <property type="molecule type" value="Genomic_DNA"/>
</dbReference>
<dbReference type="AlphaFoldDB" id="A0A8S1YPP6"/>
<organism evidence="1 2">
    <name type="scientific">Paramecium pentaurelia</name>
    <dbReference type="NCBI Taxonomy" id="43138"/>
    <lineage>
        <taxon>Eukaryota</taxon>
        <taxon>Sar</taxon>
        <taxon>Alveolata</taxon>
        <taxon>Ciliophora</taxon>
        <taxon>Intramacronucleata</taxon>
        <taxon>Oligohymenophorea</taxon>
        <taxon>Peniculida</taxon>
        <taxon>Parameciidae</taxon>
        <taxon>Paramecium</taxon>
    </lineage>
</organism>
<sequence>MKNKQKNIQFITFQRPMMVSYFFLNESITFPFSIKEYNNTEIMNFIIFYQYNSKYLFCSLQNNNIEFISQKQMKFMIIKPTSYNQLEIQCVYFKSIIFQQFGRLESRNSSQIKK</sequence>
<reference evidence="1" key="1">
    <citation type="submission" date="2021-01" db="EMBL/GenBank/DDBJ databases">
        <authorList>
            <consortium name="Genoscope - CEA"/>
            <person name="William W."/>
        </authorList>
    </citation>
    <scope>NUCLEOTIDE SEQUENCE</scope>
</reference>
<keyword evidence="2" id="KW-1185">Reference proteome</keyword>